<keyword evidence="3" id="KW-1185">Reference proteome</keyword>
<dbReference type="PROSITE" id="PS51819">
    <property type="entry name" value="VOC"/>
    <property type="match status" value="1"/>
</dbReference>
<dbReference type="InterPro" id="IPR041581">
    <property type="entry name" value="Glyoxalase_6"/>
</dbReference>
<dbReference type="InterPro" id="IPR052164">
    <property type="entry name" value="Anthracycline_SecMetBiosynth"/>
</dbReference>
<dbReference type="SUPFAM" id="SSF54593">
    <property type="entry name" value="Glyoxalase/Bleomycin resistance protein/Dihydroxybiphenyl dioxygenase"/>
    <property type="match status" value="1"/>
</dbReference>
<feature type="domain" description="VOC" evidence="1">
    <location>
        <begin position="28"/>
        <end position="135"/>
    </location>
</feature>
<dbReference type="PANTHER" id="PTHR33993">
    <property type="entry name" value="GLYOXALASE-RELATED"/>
    <property type="match status" value="1"/>
</dbReference>
<dbReference type="InterPro" id="IPR029068">
    <property type="entry name" value="Glyas_Bleomycin-R_OHBP_Dase"/>
</dbReference>
<dbReference type="Proteomes" id="UP001319861">
    <property type="component" value="Chromosome"/>
</dbReference>
<organism evidence="2 3">
    <name type="scientific">Sinomonas cyclohexanicum</name>
    <name type="common">Corynebacterium cyclohexanicum</name>
    <dbReference type="NCBI Taxonomy" id="322009"/>
    <lineage>
        <taxon>Bacteria</taxon>
        <taxon>Bacillati</taxon>
        <taxon>Actinomycetota</taxon>
        <taxon>Actinomycetes</taxon>
        <taxon>Micrococcales</taxon>
        <taxon>Micrococcaceae</taxon>
        <taxon>Sinomonas</taxon>
    </lineage>
</organism>
<name>A0ABN6FGG9_SINCY</name>
<evidence type="ECO:0000259" key="1">
    <source>
        <dbReference type="PROSITE" id="PS51819"/>
    </source>
</evidence>
<dbReference type="Pfam" id="PF18029">
    <property type="entry name" value="Glyoxalase_6"/>
    <property type="match status" value="1"/>
</dbReference>
<evidence type="ECO:0000313" key="2">
    <source>
        <dbReference type="EMBL" id="BCT75635.1"/>
    </source>
</evidence>
<sequence length="138" mass="15004">MPAHTLAPWVEGAKRGPRYLWEVRMTAQVNYFEIGTPDPEGARAFYGGLFGWEFGEPSPVGYRMVNTDQGGLWDSSGIGGDHWAVFYVQVEDVAVAVAEAERLGATVALPLVNNGAIEFAHLVDPAGNRFGIWRPLAA</sequence>
<gene>
    <name evidence="2" type="ORF">SCMU_14770</name>
</gene>
<dbReference type="InterPro" id="IPR037523">
    <property type="entry name" value="VOC_core"/>
</dbReference>
<protein>
    <recommendedName>
        <fullName evidence="1">VOC domain-containing protein</fullName>
    </recommendedName>
</protein>
<evidence type="ECO:0000313" key="3">
    <source>
        <dbReference type="Proteomes" id="UP001319861"/>
    </source>
</evidence>
<dbReference type="Gene3D" id="3.10.180.10">
    <property type="entry name" value="2,3-Dihydroxybiphenyl 1,2-Dioxygenase, domain 1"/>
    <property type="match status" value="1"/>
</dbReference>
<reference evidence="2 3" key="1">
    <citation type="journal article" date="2021" name="J. Biosci. Bioeng.">
        <title>Identification and characterization of a chc gene cluster responsible for the aromatization pathway of cyclohexanecarboxylate degradation in Sinomonas cyclohexanicum ATCC 51369.</title>
        <authorList>
            <person name="Yamamoto T."/>
            <person name="Hasegawa Y."/>
            <person name="Lau P.C.K."/>
            <person name="Iwaki H."/>
        </authorList>
    </citation>
    <scope>NUCLEOTIDE SEQUENCE [LARGE SCALE GENOMIC DNA]</scope>
    <source>
        <strain evidence="2 3">ATCC 51369</strain>
    </source>
</reference>
<proteinExistence type="predicted"/>
<accession>A0ABN6FGG9</accession>
<dbReference type="EMBL" id="AP024525">
    <property type="protein sequence ID" value="BCT75635.1"/>
    <property type="molecule type" value="Genomic_DNA"/>
</dbReference>
<dbReference type="CDD" id="cd07247">
    <property type="entry name" value="SgaA_N_like"/>
    <property type="match status" value="1"/>
</dbReference>